<name>V9DLQ0_9EURO</name>
<protein>
    <submittedName>
        <fullName evidence="2">Uncharacterized protein</fullName>
    </submittedName>
</protein>
<dbReference type="AlphaFoldDB" id="V9DLQ0"/>
<dbReference type="VEuPathDB" id="FungiDB:G647_09961"/>
<accession>V9DLQ0</accession>
<dbReference type="Proteomes" id="UP000030678">
    <property type="component" value="Unassembled WGS sequence"/>
</dbReference>
<evidence type="ECO:0000313" key="2">
    <source>
        <dbReference type="EMBL" id="ETI27278.1"/>
    </source>
</evidence>
<proteinExistence type="predicted"/>
<reference evidence="2" key="1">
    <citation type="submission" date="2013-03" db="EMBL/GenBank/DDBJ databases">
        <title>The Genome Sequence of Cladophialophora carrionii CBS 160.54.</title>
        <authorList>
            <consortium name="The Broad Institute Genomics Platform"/>
            <person name="Cuomo C."/>
            <person name="de Hoog S."/>
            <person name="Gorbushina A."/>
            <person name="Walker B."/>
            <person name="Young S.K."/>
            <person name="Zeng Q."/>
            <person name="Gargeya S."/>
            <person name="Fitzgerald M."/>
            <person name="Haas B."/>
            <person name="Abouelleil A."/>
            <person name="Allen A.W."/>
            <person name="Alvarado L."/>
            <person name="Arachchi H.M."/>
            <person name="Berlin A.M."/>
            <person name="Chapman S.B."/>
            <person name="Gainer-Dewar J."/>
            <person name="Goldberg J."/>
            <person name="Griggs A."/>
            <person name="Gujja S."/>
            <person name="Hansen M."/>
            <person name="Howarth C."/>
            <person name="Imamovic A."/>
            <person name="Ireland A."/>
            <person name="Larimer J."/>
            <person name="McCowan C."/>
            <person name="Murphy C."/>
            <person name="Pearson M."/>
            <person name="Poon T.W."/>
            <person name="Priest M."/>
            <person name="Roberts A."/>
            <person name="Saif S."/>
            <person name="Shea T."/>
            <person name="Sisk P."/>
            <person name="Sykes S."/>
            <person name="Wortman J."/>
            <person name="Nusbaum C."/>
            <person name="Birren B."/>
        </authorList>
    </citation>
    <scope>NUCLEOTIDE SEQUENCE [LARGE SCALE GENOMIC DNA]</scope>
    <source>
        <strain evidence="2">CBS 160.54</strain>
    </source>
</reference>
<evidence type="ECO:0000256" key="1">
    <source>
        <dbReference type="SAM" id="MobiDB-lite"/>
    </source>
</evidence>
<sequence>MHQWAEDVLQSPPQPVVLEASPRMRVKISRSSLAVTTPLPPMRVMIRRLHPVPPRRRLLQIDRLKSFWNTDDALYFDDPVSGGIGSALDPSNPVVGAGTGPEYLNIDAVNPNTGVGLNTPTHAGAYFMDIAGQSPEQEQAHADTLWPIITPISATINNPATTQWQIAKAGPRRWTPNTDSCALETAPTQ</sequence>
<dbReference type="EMBL" id="KI635850">
    <property type="protein sequence ID" value="ETI27278.1"/>
    <property type="molecule type" value="Genomic_DNA"/>
</dbReference>
<dbReference type="RefSeq" id="XP_008724175.1">
    <property type="nucleotide sequence ID" value="XM_008725953.1"/>
</dbReference>
<organism evidence="2">
    <name type="scientific">Cladophialophora carrionii CBS 160.54</name>
    <dbReference type="NCBI Taxonomy" id="1279043"/>
    <lineage>
        <taxon>Eukaryota</taxon>
        <taxon>Fungi</taxon>
        <taxon>Dikarya</taxon>
        <taxon>Ascomycota</taxon>
        <taxon>Pezizomycotina</taxon>
        <taxon>Eurotiomycetes</taxon>
        <taxon>Chaetothyriomycetidae</taxon>
        <taxon>Chaetothyriales</taxon>
        <taxon>Herpotrichiellaceae</taxon>
        <taxon>Cladophialophora</taxon>
    </lineage>
</organism>
<feature type="compositionally biased region" description="Polar residues" evidence="1">
    <location>
        <begin position="175"/>
        <end position="189"/>
    </location>
</feature>
<gene>
    <name evidence="2" type="ORF">G647_09961</name>
</gene>
<dbReference type="OrthoDB" id="10497719at2759"/>
<dbReference type="HOGENOM" id="CLU_1434300_0_0_1"/>
<dbReference type="GeneID" id="19988454"/>
<feature type="region of interest" description="Disordered" evidence="1">
    <location>
        <begin position="170"/>
        <end position="189"/>
    </location>
</feature>